<proteinExistence type="inferred from homology"/>
<keyword evidence="3" id="KW-0408">Iron</keyword>
<dbReference type="PANTHER" id="PTHR42988">
    <property type="entry name" value="PHOSPHOHYDROLASE"/>
    <property type="match status" value="1"/>
</dbReference>
<keyword evidence="1" id="KW-0479">Metal-binding</keyword>
<reference evidence="6 7" key="1">
    <citation type="submission" date="2018-05" db="EMBL/GenBank/DDBJ databases">
        <title>Lujinxingia marina gen. nov. sp. nov., a new facultative anaerobic member of the class Deltaproteobacteria, and proposal of Lujinxingaceae fam. nov.</title>
        <authorList>
            <person name="Li C.-M."/>
        </authorList>
    </citation>
    <scope>NUCLEOTIDE SEQUENCE [LARGE SCALE GENOMIC DNA]</scope>
    <source>
        <strain evidence="6 7">B210</strain>
    </source>
</reference>
<feature type="domain" description="Calcineurin-like phosphoesterase" evidence="5">
    <location>
        <begin position="1"/>
        <end position="232"/>
    </location>
</feature>
<dbReference type="SUPFAM" id="SSF56300">
    <property type="entry name" value="Metallo-dependent phosphatases"/>
    <property type="match status" value="1"/>
</dbReference>
<dbReference type="EMBL" id="QHKO01000002">
    <property type="protein sequence ID" value="RAL23589.1"/>
    <property type="molecule type" value="Genomic_DNA"/>
</dbReference>
<comment type="similarity">
    <text evidence="4">Belongs to the cyclic nucleotide phosphodiesterase class-III family.</text>
</comment>
<evidence type="ECO:0000313" key="6">
    <source>
        <dbReference type="EMBL" id="RAL23589.1"/>
    </source>
</evidence>
<dbReference type="GO" id="GO:0046872">
    <property type="term" value="F:metal ion binding"/>
    <property type="evidence" value="ECO:0007669"/>
    <property type="project" value="UniProtKB-KW"/>
</dbReference>
<dbReference type="InterPro" id="IPR004843">
    <property type="entry name" value="Calcineurin-like_PHP"/>
</dbReference>
<organism evidence="6 7">
    <name type="scientific">Lujinxingia litoralis</name>
    <dbReference type="NCBI Taxonomy" id="2211119"/>
    <lineage>
        <taxon>Bacteria</taxon>
        <taxon>Deltaproteobacteria</taxon>
        <taxon>Bradymonadales</taxon>
        <taxon>Lujinxingiaceae</taxon>
        <taxon>Lujinxingia</taxon>
    </lineage>
</organism>
<evidence type="ECO:0000259" key="5">
    <source>
        <dbReference type="Pfam" id="PF00149"/>
    </source>
</evidence>
<keyword evidence="2" id="KW-0378">Hydrolase</keyword>
<dbReference type="AlphaFoldDB" id="A0A328CAQ1"/>
<dbReference type="InterPro" id="IPR029052">
    <property type="entry name" value="Metallo-depent_PP-like"/>
</dbReference>
<keyword evidence="7" id="KW-1185">Reference proteome</keyword>
<gene>
    <name evidence="6" type="ORF">DL240_05365</name>
</gene>
<dbReference type="Pfam" id="PF00149">
    <property type="entry name" value="Metallophos"/>
    <property type="match status" value="1"/>
</dbReference>
<sequence length="310" mass="35041">MRIGHISDLHILAIDRIRPWEYLNKRMVGGLNLLLNRSKAHSTSVVERALEALDSLNVDHIVISGDLTNLALDSEFAAAAEIIRSIESAFSRVSVVPGNHDYYTPGAASSGRFERHFKEYLKSDLPEYQLERGYPFCHLREDVAIIGLNSGIATPWLFATGRVDDDELEQAARMLDDERLKSRFKIVVVHHPLMADEHHRFNFNRRMINAESVLTTLRQKNVDLILHGHNHYLSVLQVPKLGEAGTTFVCEAGSTSVEGGGPKMAGKFNIYTIDDSQLVEIETHLFESHASGFRPFRSEVFRRHIEEERG</sequence>
<evidence type="ECO:0000256" key="4">
    <source>
        <dbReference type="ARBA" id="ARBA00025742"/>
    </source>
</evidence>
<name>A0A328CAQ1_9DELT</name>
<evidence type="ECO:0000256" key="2">
    <source>
        <dbReference type="ARBA" id="ARBA00022801"/>
    </source>
</evidence>
<dbReference type="GO" id="GO:0016787">
    <property type="term" value="F:hydrolase activity"/>
    <property type="evidence" value="ECO:0007669"/>
    <property type="project" value="UniProtKB-KW"/>
</dbReference>
<dbReference type="PANTHER" id="PTHR42988:SF2">
    <property type="entry name" value="CYCLIC NUCLEOTIDE PHOSPHODIESTERASE CBUA0032-RELATED"/>
    <property type="match status" value="1"/>
</dbReference>
<comment type="caution">
    <text evidence="6">The sequence shown here is derived from an EMBL/GenBank/DDBJ whole genome shotgun (WGS) entry which is preliminary data.</text>
</comment>
<evidence type="ECO:0000313" key="7">
    <source>
        <dbReference type="Proteomes" id="UP000249169"/>
    </source>
</evidence>
<accession>A0A328CAQ1</accession>
<protein>
    <recommendedName>
        <fullName evidence="5">Calcineurin-like phosphoesterase domain-containing protein</fullName>
    </recommendedName>
</protein>
<dbReference type="Gene3D" id="3.60.21.10">
    <property type="match status" value="1"/>
</dbReference>
<dbReference type="Proteomes" id="UP000249169">
    <property type="component" value="Unassembled WGS sequence"/>
</dbReference>
<evidence type="ECO:0000256" key="3">
    <source>
        <dbReference type="ARBA" id="ARBA00023004"/>
    </source>
</evidence>
<dbReference type="RefSeq" id="WP_111728847.1">
    <property type="nucleotide sequence ID" value="NZ_QHKO01000002.1"/>
</dbReference>
<dbReference type="OrthoDB" id="9794568at2"/>
<dbReference type="InterPro" id="IPR050884">
    <property type="entry name" value="CNP_phosphodiesterase-III"/>
</dbReference>
<evidence type="ECO:0000256" key="1">
    <source>
        <dbReference type="ARBA" id="ARBA00022723"/>
    </source>
</evidence>